<reference evidence="2 3" key="1">
    <citation type="submission" date="2024-04" db="EMBL/GenBank/DDBJ databases">
        <authorList>
            <consortium name="Genoscope - CEA"/>
            <person name="William W."/>
        </authorList>
    </citation>
    <scope>NUCLEOTIDE SEQUENCE [LARGE SCALE GENOMIC DNA]</scope>
</reference>
<dbReference type="SMART" id="SM00494">
    <property type="entry name" value="ChtBD2"/>
    <property type="match status" value="1"/>
</dbReference>
<feature type="non-terminal residue" evidence="2">
    <location>
        <position position="1"/>
    </location>
</feature>
<feature type="domain" description="Chitin-binding type-2" evidence="1">
    <location>
        <begin position="1"/>
        <end position="59"/>
    </location>
</feature>
<evidence type="ECO:0000313" key="3">
    <source>
        <dbReference type="Proteomes" id="UP001497497"/>
    </source>
</evidence>
<organism evidence="2 3">
    <name type="scientific">Lymnaea stagnalis</name>
    <name type="common">Great pond snail</name>
    <name type="synonym">Helix stagnalis</name>
    <dbReference type="NCBI Taxonomy" id="6523"/>
    <lineage>
        <taxon>Eukaryota</taxon>
        <taxon>Metazoa</taxon>
        <taxon>Spiralia</taxon>
        <taxon>Lophotrochozoa</taxon>
        <taxon>Mollusca</taxon>
        <taxon>Gastropoda</taxon>
        <taxon>Heterobranchia</taxon>
        <taxon>Euthyneura</taxon>
        <taxon>Panpulmonata</taxon>
        <taxon>Hygrophila</taxon>
        <taxon>Lymnaeoidea</taxon>
        <taxon>Lymnaeidae</taxon>
        <taxon>Lymnaea</taxon>
    </lineage>
</organism>
<dbReference type="Gene3D" id="2.170.140.10">
    <property type="entry name" value="Chitin binding domain"/>
    <property type="match status" value="1"/>
</dbReference>
<dbReference type="InterPro" id="IPR036508">
    <property type="entry name" value="Chitin-bd_dom_sf"/>
</dbReference>
<dbReference type="Proteomes" id="UP001497497">
    <property type="component" value="Unassembled WGS sequence"/>
</dbReference>
<gene>
    <name evidence="2" type="ORF">GSLYS_00006925001</name>
</gene>
<accession>A0AAV2HG78</accession>
<protein>
    <recommendedName>
        <fullName evidence="1">Chitin-binding type-2 domain-containing protein</fullName>
    </recommendedName>
</protein>
<evidence type="ECO:0000259" key="1">
    <source>
        <dbReference type="PROSITE" id="PS50940"/>
    </source>
</evidence>
<keyword evidence="3" id="KW-1185">Reference proteome</keyword>
<dbReference type="GO" id="GO:0008061">
    <property type="term" value="F:chitin binding"/>
    <property type="evidence" value="ECO:0007669"/>
    <property type="project" value="InterPro"/>
</dbReference>
<dbReference type="EMBL" id="CAXITT010000128">
    <property type="protein sequence ID" value="CAL1532907.1"/>
    <property type="molecule type" value="Genomic_DNA"/>
</dbReference>
<dbReference type="GO" id="GO:0005576">
    <property type="term" value="C:extracellular region"/>
    <property type="evidence" value="ECO:0007669"/>
    <property type="project" value="InterPro"/>
</dbReference>
<evidence type="ECO:0000313" key="2">
    <source>
        <dbReference type="EMBL" id="CAL1532907.1"/>
    </source>
</evidence>
<dbReference type="SUPFAM" id="SSF57625">
    <property type="entry name" value="Invertebrate chitin-binding proteins"/>
    <property type="match status" value="1"/>
</dbReference>
<name>A0AAV2HG78_LYMST</name>
<dbReference type="Pfam" id="PF01607">
    <property type="entry name" value="CBM_14"/>
    <property type="match status" value="1"/>
</dbReference>
<dbReference type="InterPro" id="IPR002557">
    <property type="entry name" value="Chitin-bd_dom"/>
</dbReference>
<dbReference type="AlphaFoldDB" id="A0AAV2HG78"/>
<proteinExistence type="predicted"/>
<sequence>CRSLGVGTFADPRSCDHFIICMGGTWMNFPPHVMSCPAGTRFDRNLKICNYASRVPCDH</sequence>
<comment type="caution">
    <text evidence="2">The sequence shown here is derived from an EMBL/GenBank/DDBJ whole genome shotgun (WGS) entry which is preliminary data.</text>
</comment>
<dbReference type="PROSITE" id="PS50940">
    <property type="entry name" value="CHIT_BIND_II"/>
    <property type="match status" value="1"/>
</dbReference>